<keyword evidence="4 6" id="KW-1133">Transmembrane helix</keyword>
<feature type="domain" description="Major facilitator superfamily (MFS) profile" evidence="7">
    <location>
        <begin position="52"/>
        <end position="466"/>
    </location>
</feature>
<proteinExistence type="predicted"/>
<dbReference type="FunFam" id="1.20.1250.20:FF:000018">
    <property type="entry name" value="MFS transporter permease"/>
    <property type="match status" value="1"/>
</dbReference>
<feature type="transmembrane region" description="Helical" evidence="6">
    <location>
        <begin position="86"/>
        <end position="105"/>
    </location>
</feature>
<dbReference type="PANTHER" id="PTHR43791">
    <property type="entry name" value="PERMEASE-RELATED"/>
    <property type="match status" value="1"/>
</dbReference>
<evidence type="ECO:0000313" key="9">
    <source>
        <dbReference type="Proteomes" id="UP000298030"/>
    </source>
</evidence>
<accession>A0A4Y7SXW4</accession>
<dbReference type="Gene3D" id="1.20.1250.20">
    <property type="entry name" value="MFS general substrate transporter like domains"/>
    <property type="match status" value="2"/>
</dbReference>
<feature type="transmembrane region" description="Helical" evidence="6">
    <location>
        <begin position="407"/>
        <end position="429"/>
    </location>
</feature>
<keyword evidence="5 6" id="KW-0472">Membrane</keyword>
<feature type="transmembrane region" description="Helical" evidence="6">
    <location>
        <begin position="143"/>
        <end position="164"/>
    </location>
</feature>
<gene>
    <name evidence="8" type="ORF">FA13DRAFT_1691956</name>
</gene>
<keyword evidence="9" id="KW-1185">Reference proteome</keyword>
<dbReference type="FunFam" id="1.20.1250.20:FF:000013">
    <property type="entry name" value="MFS general substrate transporter"/>
    <property type="match status" value="1"/>
</dbReference>
<dbReference type="Proteomes" id="UP000298030">
    <property type="component" value="Unassembled WGS sequence"/>
</dbReference>
<dbReference type="InterPro" id="IPR011701">
    <property type="entry name" value="MFS"/>
</dbReference>
<feature type="transmembrane region" description="Helical" evidence="6">
    <location>
        <begin position="173"/>
        <end position="194"/>
    </location>
</feature>
<dbReference type="OrthoDB" id="2962993at2759"/>
<feature type="transmembrane region" description="Helical" evidence="6">
    <location>
        <begin position="324"/>
        <end position="341"/>
    </location>
</feature>
<organism evidence="8 9">
    <name type="scientific">Coprinellus micaceus</name>
    <name type="common">Glistening ink-cap mushroom</name>
    <name type="synonym">Coprinus micaceus</name>
    <dbReference type="NCBI Taxonomy" id="71717"/>
    <lineage>
        <taxon>Eukaryota</taxon>
        <taxon>Fungi</taxon>
        <taxon>Dikarya</taxon>
        <taxon>Basidiomycota</taxon>
        <taxon>Agaricomycotina</taxon>
        <taxon>Agaricomycetes</taxon>
        <taxon>Agaricomycetidae</taxon>
        <taxon>Agaricales</taxon>
        <taxon>Agaricineae</taxon>
        <taxon>Psathyrellaceae</taxon>
        <taxon>Coprinellus</taxon>
    </lineage>
</organism>
<reference evidence="8 9" key="1">
    <citation type="journal article" date="2019" name="Nat. Ecol. Evol.">
        <title>Megaphylogeny resolves global patterns of mushroom evolution.</title>
        <authorList>
            <person name="Varga T."/>
            <person name="Krizsan K."/>
            <person name="Foldi C."/>
            <person name="Dima B."/>
            <person name="Sanchez-Garcia M."/>
            <person name="Sanchez-Ramirez S."/>
            <person name="Szollosi G.J."/>
            <person name="Szarkandi J.G."/>
            <person name="Papp V."/>
            <person name="Albert L."/>
            <person name="Andreopoulos W."/>
            <person name="Angelini C."/>
            <person name="Antonin V."/>
            <person name="Barry K.W."/>
            <person name="Bougher N.L."/>
            <person name="Buchanan P."/>
            <person name="Buyck B."/>
            <person name="Bense V."/>
            <person name="Catcheside P."/>
            <person name="Chovatia M."/>
            <person name="Cooper J."/>
            <person name="Damon W."/>
            <person name="Desjardin D."/>
            <person name="Finy P."/>
            <person name="Geml J."/>
            <person name="Haridas S."/>
            <person name="Hughes K."/>
            <person name="Justo A."/>
            <person name="Karasinski D."/>
            <person name="Kautmanova I."/>
            <person name="Kiss B."/>
            <person name="Kocsube S."/>
            <person name="Kotiranta H."/>
            <person name="LaButti K.M."/>
            <person name="Lechner B.E."/>
            <person name="Liimatainen K."/>
            <person name="Lipzen A."/>
            <person name="Lukacs Z."/>
            <person name="Mihaltcheva S."/>
            <person name="Morgado L.N."/>
            <person name="Niskanen T."/>
            <person name="Noordeloos M.E."/>
            <person name="Ohm R.A."/>
            <person name="Ortiz-Santana B."/>
            <person name="Ovrebo C."/>
            <person name="Racz N."/>
            <person name="Riley R."/>
            <person name="Savchenko A."/>
            <person name="Shiryaev A."/>
            <person name="Soop K."/>
            <person name="Spirin V."/>
            <person name="Szebenyi C."/>
            <person name="Tomsovsky M."/>
            <person name="Tulloss R.E."/>
            <person name="Uehling J."/>
            <person name="Grigoriev I.V."/>
            <person name="Vagvolgyi C."/>
            <person name="Papp T."/>
            <person name="Martin F.M."/>
            <person name="Miettinen O."/>
            <person name="Hibbett D.S."/>
            <person name="Nagy L.G."/>
        </authorList>
    </citation>
    <scope>NUCLEOTIDE SEQUENCE [LARGE SCALE GENOMIC DNA]</scope>
    <source>
        <strain evidence="8 9">FP101781</strain>
    </source>
</reference>
<dbReference type="PANTHER" id="PTHR43791:SF48">
    <property type="entry name" value="TRANSPORTER, PUTATIVE (AFU_ORTHOLOGUE AFUA_4G01000)-RELATED"/>
    <property type="match status" value="1"/>
</dbReference>
<name>A0A4Y7SXW4_COPMI</name>
<evidence type="ECO:0000313" key="8">
    <source>
        <dbReference type="EMBL" id="TEB26690.1"/>
    </source>
</evidence>
<evidence type="ECO:0000256" key="6">
    <source>
        <dbReference type="SAM" id="Phobius"/>
    </source>
</evidence>
<feature type="transmembrane region" description="Helical" evidence="6">
    <location>
        <begin position="48"/>
        <end position="66"/>
    </location>
</feature>
<evidence type="ECO:0000256" key="3">
    <source>
        <dbReference type="ARBA" id="ARBA00022692"/>
    </source>
</evidence>
<feature type="transmembrane region" description="Helical" evidence="6">
    <location>
        <begin position="373"/>
        <end position="395"/>
    </location>
</feature>
<dbReference type="GO" id="GO:0016020">
    <property type="term" value="C:membrane"/>
    <property type="evidence" value="ECO:0007669"/>
    <property type="project" value="UniProtKB-SubCell"/>
</dbReference>
<dbReference type="AlphaFoldDB" id="A0A4Y7SXW4"/>
<sequence length="499" mass="54879">MDSLVKEKAIIESPVEEKPASLVSSSSAPVPPAPVIDPLAEKRLVKKLDWILLPLFTSIYVCNFIDRTSIGNAKVAGLENDLGMHGAQLNVALTIFYIFYVIADIPSNLMLKQFGSIWLAFLVIGFGLVSLFSAFLHNNAGLIASRVFLGLTEGGTLAGLIYVMSRYYRKHELVLRVGIFFGIGPSIAGAFGGLLASGLLKLQDMGSVKTWRKVFLVEGLITTIFGLVLLFIVPEDPSKSKILNEEERKLAMQRIDAEQIIKSQGQKEKTTLKLVLRSFNLMTTSCTLCFVLLNMSFQGLSLFLPSVIRSLGTYSTIEVQLRTVPPYLASAAWVIVNAYISQRLRLRFLPLLYNVLIVVVGYTISVTSHNSQARYAACFLMIMGGSVGGPMLVTWATDNAAPDTMRAVVTAAVPGIGAFGAVMAVWTYAPGDAPDYRKGNLANLSCCSAIVVIVSLTALYVRWENKKRERGERDDRVEGKTEDELRNLGYKHPQFRYQI</sequence>
<evidence type="ECO:0000256" key="5">
    <source>
        <dbReference type="ARBA" id="ARBA00023136"/>
    </source>
</evidence>
<keyword evidence="3 6" id="KW-0812">Transmembrane</keyword>
<evidence type="ECO:0000259" key="7">
    <source>
        <dbReference type="PROSITE" id="PS50850"/>
    </source>
</evidence>
<comment type="caution">
    <text evidence="8">The sequence shown here is derived from an EMBL/GenBank/DDBJ whole genome shotgun (WGS) entry which is preliminary data.</text>
</comment>
<evidence type="ECO:0000256" key="2">
    <source>
        <dbReference type="ARBA" id="ARBA00022448"/>
    </source>
</evidence>
<dbReference type="SUPFAM" id="SSF103473">
    <property type="entry name" value="MFS general substrate transporter"/>
    <property type="match status" value="1"/>
</dbReference>
<keyword evidence="2" id="KW-0813">Transport</keyword>
<dbReference type="InterPro" id="IPR020846">
    <property type="entry name" value="MFS_dom"/>
</dbReference>
<feature type="transmembrane region" description="Helical" evidence="6">
    <location>
        <begin position="348"/>
        <end position="367"/>
    </location>
</feature>
<dbReference type="InterPro" id="IPR036259">
    <property type="entry name" value="MFS_trans_sf"/>
</dbReference>
<feature type="transmembrane region" description="Helical" evidence="6">
    <location>
        <begin position="441"/>
        <end position="461"/>
    </location>
</feature>
<dbReference type="Pfam" id="PF07690">
    <property type="entry name" value="MFS_1"/>
    <property type="match status" value="1"/>
</dbReference>
<dbReference type="PROSITE" id="PS50850">
    <property type="entry name" value="MFS"/>
    <property type="match status" value="1"/>
</dbReference>
<protein>
    <submittedName>
        <fullName evidence="8">MFS general substrate transporter</fullName>
    </submittedName>
</protein>
<feature type="transmembrane region" description="Helical" evidence="6">
    <location>
        <begin position="214"/>
        <end position="233"/>
    </location>
</feature>
<evidence type="ECO:0000256" key="4">
    <source>
        <dbReference type="ARBA" id="ARBA00022989"/>
    </source>
</evidence>
<dbReference type="GO" id="GO:0022857">
    <property type="term" value="F:transmembrane transporter activity"/>
    <property type="evidence" value="ECO:0007669"/>
    <property type="project" value="InterPro"/>
</dbReference>
<feature type="transmembrane region" description="Helical" evidence="6">
    <location>
        <begin position="279"/>
        <end position="304"/>
    </location>
</feature>
<evidence type="ECO:0000256" key="1">
    <source>
        <dbReference type="ARBA" id="ARBA00004141"/>
    </source>
</evidence>
<comment type="subcellular location">
    <subcellularLocation>
        <location evidence="1">Membrane</location>
        <topology evidence="1">Multi-pass membrane protein</topology>
    </subcellularLocation>
</comment>
<dbReference type="EMBL" id="QPFP01000046">
    <property type="protein sequence ID" value="TEB26690.1"/>
    <property type="molecule type" value="Genomic_DNA"/>
</dbReference>
<feature type="transmembrane region" description="Helical" evidence="6">
    <location>
        <begin position="117"/>
        <end position="137"/>
    </location>
</feature>
<dbReference type="STRING" id="71717.A0A4Y7SXW4"/>